<keyword evidence="2" id="KW-0540">Nuclease</keyword>
<dbReference type="GO" id="GO:0005634">
    <property type="term" value="C:nucleus"/>
    <property type="evidence" value="ECO:0007669"/>
    <property type="project" value="TreeGrafter"/>
</dbReference>
<dbReference type="InterPro" id="IPR044925">
    <property type="entry name" value="His-Me_finger_sf"/>
</dbReference>
<evidence type="ECO:0000313" key="8">
    <source>
        <dbReference type="RefSeq" id="XP_026282163.1"/>
    </source>
</evidence>
<dbReference type="GO" id="GO:0004521">
    <property type="term" value="F:RNA endonuclease activity"/>
    <property type="evidence" value="ECO:0007669"/>
    <property type="project" value="TreeGrafter"/>
</dbReference>
<feature type="binding site" evidence="5">
    <location>
        <position position="171"/>
    </location>
    <ligand>
        <name>Mg(2+)</name>
        <dbReference type="ChEBI" id="CHEBI:18420"/>
        <note>catalytic</note>
    </ligand>
</feature>
<dbReference type="Gene3D" id="3.40.570.10">
    <property type="entry name" value="Extracellular Endonuclease, subunit A"/>
    <property type="match status" value="1"/>
</dbReference>
<dbReference type="Proteomes" id="UP000504606">
    <property type="component" value="Unplaced"/>
</dbReference>
<proteinExistence type="inferred from homology"/>
<dbReference type="GeneID" id="113209042"/>
<feature type="domain" description="DNA/RNA non-specific endonuclease/pyrophosphatase/phosphodiesterase" evidence="6">
    <location>
        <begin position="92"/>
        <end position="256"/>
    </location>
</feature>
<dbReference type="GO" id="GO:0006309">
    <property type="term" value="P:apoptotic DNA fragmentation"/>
    <property type="evidence" value="ECO:0007669"/>
    <property type="project" value="TreeGrafter"/>
</dbReference>
<evidence type="ECO:0000256" key="2">
    <source>
        <dbReference type="ARBA" id="ARBA00022722"/>
    </source>
</evidence>
<dbReference type="InterPro" id="IPR040255">
    <property type="entry name" value="Non-specific_endonuclease"/>
</dbReference>
<dbReference type="KEGG" id="foc:113209042"/>
<sequence>MATAAVRDPDDTSKKKKLQNSYEAVGEGFKYFAMPRSVSLQAMSTVNRFWIIWLATLVRTLSTIVHTDSGAAFLLARRRRSLLFVEESESLTKYQRPLYTVHFIVPNTPAAGKRPSWRGPNWLKGFYSFLFTQFKFNKGHLVPRANMTSREDQEMTMELEDNIVPIDMAVNAGNMEAVEKSLRNLADQEGELVEYTGWLGELYLCSIEDAIVEIEKFVRDRGETTTIEEIKKYIASCNGRISVPKYLYKLVLRKDTYKFVSCTVISNDVNQATDDPTLPKVGPKPKGMKNVAWNDPKKGLTRWLTEEEFYKWSKEHFPDDFTPQKCIKDARKDKSRQSKGLTFDTMSPVNFEEYMFPMQEKNIVGENKNIRDCSSDRTCSPLLEMFSTLQI</sequence>
<evidence type="ECO:0000256" key="5">
    <source>
        <dbReference type="PIRSR" id="PIRSR640255-2"/>
    </source>
</evidence>
<dbReference type="PANTHER" id="PTHR13966">
    <property type="entry name" value="ENDONUCLEASE RELATED"/>
    <property type="match status" value="1"/>
</dbReference>
<feature type="active site" description="Proton acceptor" evidence="4">
    <location>
        <position position="140"/>
    </location>
</feature>
<evidence type="ECO:0000256" key="3">
    <source>
        <dbReference type="ARBA" id="ARBA00022759"/>
    </source>
</evidence>
<gene>
    <name evidence="8" type="primary">LOC113209042</name>
</gene>
<keyword evidence="3" id="KW-0378">Hydrolase</keyword>
<protein>
    <submittedName>
        <fullName evidence="8">Uncharacterized protein LOC113209042</fullName>
    </submittedName>
</protein>
<evidence type="ECO:0000313" key="7">
    <source>
        <dbReference type="Proteomes" id="UP000504606"/>
    </source>
</evidence>
<dbReference type="InterPro" id="IPR044929">
    <property type="entry name" value="DNA/RNA_non-sp_Endonuclease_sf"/>
</dbReference>
<dbReference type="AlphaFoldDB" id="A0A6J1SN11"/>
<dbReference type="GO" id="GO:0003676">
    <property type="term" value="F:nucleic acid binding"/>
    <property type="evidence" value="ECO:0007669"/>
    <property type="project" value="InterPro"/>
</dbReference>
<evidence type="ECO:0000259" key="6">
    <source>
        <dbReference type="Pfam" id="PF01223"/>
    </source>
</evidence>
<evidence type="ECO:0000256" key="1">
    <source>
        <dbReference type="ARBA" id="ARBA00010052"/>
    </source>
</evidence>
<dbReference type="InterPro" id="IPR001604">
    <property type="entry name" value="Endo_G_ENPP1-like_dom"/>
</dbReference>
<comment type="similarity">
    <text evidence="1">Belongs to the DNA/RNA non-specific endonuclease family.</text>
</comment>
<dbReference type="RefSeq" id="XP_026282163.1">
    <property type="nucleotide sequence ID" value="XM_026426378.2"/>
</dbReference>
<keyword evidence="5" id="KW-0479">Metal-binding</keyword>
<dbReference type="PANTHER" id="PTHR13966:SF19">
    <property type="entry name" value="NUCLEASE EXOG, MITOCHONDRIAL"/>
    <property type="match status" value="1"/>
</dbReference>
<organism evidence="7 8">
    <name type="scientific">Frankliniella occidentalis</name>
    <name type="common">Western flower thrips</name>
    <name type="synonym">Euthrips occidentalis</name>
    <dbReference type="NCBI Taxonomy" id="133901"/>
    <lineage>
        <taxon>Eukaryota</taxon>
        <taxon>Metazoa</taxon>
        <taxon>Ecdysozoa</taxon>
        <taxon>Arthropoda</taxon>
        <taxon>Hexapoda</taxon>
        <taxon>Insecta</taxon>
        <taxon>Pterygota</taxon>
        <taxon>Neoptera</taxon>
        <taxon>Paraneoptera</taxon>
        <taxon>Thysanoptera</taxon>
        <taxon>Terebrantia</taxon>
        <taxon>Thripoidea</taxon>
        <taxon>Thripidae</taxon>
        <taxon>Frankliniella</taxon>
    </lineage>
</organism>
<dbReference type="GO" id="GO:0046872">
    <property type="term" value="F:metal ion binding"/>
    <property type="evidence" value="ECO:0007669"/>
    <property type="project" value="UniProtKB-KW"/>
</dbReference>
<accession>A0A6J1SN11</accession>
<keyword evidence="7" id="KW-1185">Reference proteome</keyword>
<keyword evidence="3" id="KW-0255">Endonuclease</keyword>
<name>A0A6J1SN11_FRAOC</name>
<dbReference type="Pfam" id="PF01223">
    <property type="entry name" value="Endonuclease_NS"/>
    <property type="match status" value="1"/>
</dbReference>
<reference evidence="8" key="1">
    <citation type="submission" date="2025-08" db="UniProtKB">
        <authorList>
            <consortium name="RefSeq"/>
        </authorList>
    </citation>
    <scope>IDENTIFICATION</scope>
    <source>
        <tissue evidence="8">Whole organism</tissue>
    </source>
</reference>
<evidence type="ECO:0000256" key="4">
    <source>
        <dbReference type="PIRSR" id="PIRSR640255-1"/>
    </source>
</evidence>
<dbReference type="SUPFAM" id="SSF54060">
    <property type="entry name" value="His-Me finger endonucleases"/>
    <property type="match status" value="1"/>
</dbReference>
<dbReference type="GO" id="GO:0000014">
    <property type="term" value="F:single-stranded DNA endodeoxyribonuclease activity"/>
    <property type="evidence" value="ECO:0007669"/>
    <property type="project" value="TreeGrafter"/>
</dbReference>
<dbReference type="GO" id="GO:0005743">
    <property type="term" value="C:mitochondrial inner membrane"/>
    <property type="evidence" value="ECO:0007669"/>
    <property type="project" value="TreeGrafter"/>
</dbReference>